<organism evidence="1">
    <name type="scientific">uncultured Caudovirales phage</name>
    <dbReference type="NCBI Taxonomy" id="2100421"/>
    <lineage>
        <taxon>Viruses</taxon>
        <taxon>Duplodnaviria</taxon>
        <taxon>Heunggongvirae</taxon>
        <taxon>Uroviricota</taxon>
        <taxon>Caudoviricetes</taxon>
        <taxon>Peduoviridae</taxon>
        <taxon>Maltschvirus</taxon>
        <taxon>Maltschvirus maltsch</taxon>
    </lineage>
</organism>
<name>A0A6J5TB96_9CAUD</name>
<gene>
    <name evidence="1" type="ORF">UFOVP83_44</name>
</gene>
<proteinExistence type="predicted"/>
<protein>
    <submittedName>
        <fullName evidence="1">Uncharacterized protein</fullName>
    </submittedName>
</protein>
<evidence type="ECO:0000313" key="1">
    <source>
        <dbReference type="EMBL" id="CAB4242237.1"/>
    </source>
</evidence>
<accession>A0A6J5TB96</accession>
<dbReference type="EMBL" id="LR797826">
    <property type="protein sequence ID" value="CAB4242237.1"/>
    <property type="molecule type" value="Genomic_DNA"/>
</dbReference>
<reference evidence="1" key="1">
    <citation type="submission" date="2020-05" db="EMBL/GenBank/DDBJ databases">
        <authorList>
            <person name="Chiriac C."/>
            <person name="Salcher M."/>
            <person name="Ghai R."/>
            <person name="Kavagutti S V."/>
        </authorList>
    </citation>
    <scope>NUCLEOTIDE SEQUENCE</scope>
</reference>
<sequence length="67" mass="7453">MNLAHSRHSYVYWCPCCELALHPREADLEVVLQGESSTTKLPKCGACKATLALYKFQDEVTSNAVHS</sequence>